<keyword evidence="3" id="KW-1185">Reference proteome</keyword>
<dbReference type="PANTHER" id="PTHR10438">
    <property type="entry name" value="THIOREDOXIN"/>
    <property type="match status" value="1"/>
</dbReference>
<dbReference type="PROSITE" id="PS51352">
    <property type="entry name" value="THIOREDOXIN_2"/>
    <property type="match status" value="1"/>
</dbReference>
<dbReference type="Gramene" id="TraesCS3A02G019400.1">
    <property type="protein sequence ID" value="TraesCS3A02G019400.1"/>
    <property type="gene ID" value="TraesCS3A02G019400"/>
</dbReference>
<accession>A0A3B6E8Y5</accession>
<sequence length="199" mass="22998">MSLTTNVDVFKPPRRGYYWSYYIITSSQELESALAHPLAQTYPVVLMFWASWNEPCRVMMRPFRAMAVAKRRAAIFCQVDVDKFKDIVERYRVEALPTFLLLKQGMEKGRVVGAKVVLMFWASWNEPCRVMMRPFRAMAVAKRRAAIFCQVDVDKFKDIVERYRVEALPTFLLLKQGMEKGRVVGAKVGDLSTIIMANI</sequence>
<dbReference type="InterPro" id="IPR036249">
    <property type="entry name" value="Thioredoxin-like_sf"/>
</dbReference>
<dbReference type="Proteomes" id="UP000019116">
    <property type="component" value="Chromosome 3A"/>
</dbReference>
<dbReference type="OMA" id="QWEAHKS"/>
<dbReference type="InterPro" id="IPR013766">
    <property type="entry name" value="Thioredoxin_domain"/>
</dbReference>
<name>A0A3B6E8Y5_WHEAT</name>
<dbReference type="InterPro" id="IPR050620">
    <property type="entry name" value="Thioredoxin_H-type-like"/>
</dbReference>
<dbReference type="CDD" id="cd02947">
    <property type="entry name" value="TRX_family"/>
    <property type="match status" value="2"/>
</dbReference>
<dbReference type="Gramene" id="TraesCS3A03G0040300.1">
    <property type="protein sequence ID" value="TraesCS3A03G0040300.1.CDS"/>
    <property type="gene ID" value="TraesCS3A03G0040300"/>
</dbReference>
<proteinExistence type="predicted"/>
<evidence type="ECO:0000313" key="2">
    <source>
        <dbReference type="EnsemblPlants" id="TraesCS3A02G019400.1"/>
    </source>
</evidence>
<feature type="domain" description="Thioredoxin" evidence="1">
    <location>
        <begin position="90"/>
        <end position="199"/>
    </location>
</feature>
<evidence type="ECO:0000313" key="3">
    <source>
        <dbReference type="Proteomes" id="UP000019116"/>
    </source>
</evidence>
<dbReference type="Pfam" id="PF00085">
    <property type="entry name" value="Thioredoxin"/>
    <property type="match status" value="1"/>
</dbReference>
<protein>
    <recommendedName>
        <fullName evidence="1">Thioredoxin domain-containing protein</fullName>
    </recommendedName>
</protein>
<dbReference type="Gene3D" id="3.40.30.10">
    <property type="entry name" value="Glutaredoxin"/>
    <property type="match status" value="2"/>
</dbReference>
<evidence type="ECO:0000259" key="1">
    <source>
        <dbReference type="PROSITE" id="PS51352"/>
    </source>
</evidence>
<dbReference type="SMR" id="A0A3B6E8Y5"/>
<reference evidence="2" key="2">
    <citation type="submission" date="2018-10" db="UniProtKB">
        <authorList>
            <consortium name="EnsemblPlants"/>
        </authorList>
    </citation>
    <scope>IDENTIFICATION</scope>
</reference>
<dbReference type="AlphaFoldDB" id="A0A3B6E8Y5"/>
<reference evidence="2" key="1">
    <citation type="submission" date="2018-08" db="EMBL/GenBank/DDBJ databases">
        <authorList>
            <person name="Rossello M."/>
        </authorList>
    </citation>
    <scope>NUCLEOTIDE SEQUENCE [LARGE SCALE GENOMIC DNA]</scope>
    <source>
        <strain evidence="2">cv. Chinese Spring</strain>
    </source>
</reference>
<dbReference type="OrthoDB" id="10263751at2759"/>
<dbReference type="STRING" id="4565.A0A3B6E8Y5"/>
<organism evidence="2">
    <name type="scientific">Triticum aestivum</name>
    <name type="common">Wheat</name>
    <dbReference type="NCBI Taxonomy" id="4565"/>
    <lineage>
        <taxon>Eukaryota</taxon>
        <taxon>Viridiplantae</taxon>
        <taxon>Streptophyta</taxon>
        <taxon>Embryophyta</taxon>
        <taxon>Tracheophyta</taxon>
        <taxon>Spermatophyta</taxon>
        <taxon>Magnoliopsida</taxon>
        <taxon>Liliopsida</taxon>
        <taxon>Poales</taxon>
        <taxon>Poaceae</taxon>
        <taxon>BOP clade</taxon>
        <taxon>Pooideae</taxon>
        <taxon>Triticodae</taxon>
        <taxon>Triticeae</taxon>
        <taxon>Triticinae</taxon>
        <taxon>Triticum</taxon>
    </lineage>
</organism>
<dbReference type="EnsemblPlants" id="TraesCS3A02G019400.1">
    <property type="protein sequence ID" value="TraesCS3A02G019400.1"/>
    <property type="gene ID" value="TraesCS3A02G019400"/>
</dbReference>
<dbReference type="PANTHER" id="PTHR10438:SF387">
    <property type="entry name" value="OS09G0559600 PROTEIN"/>
    <property type="match status" value="1"/>
</dbReference>
<dbReference type="SUPFAM" id="SSF52833">
    <property type="entry name" value="Thioredoxin-like"/>
    <property type="match status" value="2"/>
</dbReference>